<keyword evidence="3 7" id="KW-0808">Transferase</keyword>
<evidence type="ECO:0000256" key="7">
    <source>
        <dbReference type="RuleBase" id="RU004466"/>
    </source>
</evidence>
<dbReference type="InterPro" id="IPR008949">
    <property type="entry name" value="Isoprenoid_synthase_dom_sf"/>
</dbReference>
<dbReference type="InterPro" id="IPR033749">
    <property type="entry name" value="Polyprenyl_synt_CS"/>
</dbReference>
<name>A0A4R2PDZ2_RHOSA</name>
<dbReference type="SFLD" id="SFLDG01017">
    <property type="entry name" value="Polyprenyl_Transferase_Like"/>
    <property type="match status" value="1"/>
</dbReference>
<dbReference type="NCBIfam" id="NF045485">
    <property type="entry name" value="FPPsyn"/>
    <property type="match status" value="1"/>
</dbReference>
<keyword evidence="6" id="KW-0414">Isoprene biosynthesis</keyword>
<dbReference type="Proteomes" id="UP000295399">
    <property type="component" value="Unassembled WGS sequence"/>
</dbReference>
<evidence type="ECO:0000256" key="5">
    <source>
        <dbReference type="ARBA" id="ARBA00022842"/>
    </source>
</evidence>
<dbReference type="InterPro" id="IPR000092">
    <property type="entry name" value="Polyprenyl_synt"/>
</dbReference>
<dbReference type="EMBL" id="SLXO01000007">
    <property type="protein sequence ID" value="TCP33460.1"/>
    <property type="molecule type" value="Genomic_DNA"/>
</dbReference>
<comment type="caution">
    <text evidence="8">The sequence shown here is derived from an EMBL/GenBank/DDBJ whole genome shotgun (WGS) entry which is preliminary data.</text>
</comment>
<reference evidence="8 9" key="1">
    <citation type="submission" date="2019-03" db="EMBL/GenBank/DDBJ databases">
        <title>Genomic Encyclopedia of Type Strains, Phase IV (KMG-IV): sequencing the most valuable type-strain genomes for metagenomic binning, comparative biology and taxonomic classification.</title>
        <authorList>
            <person name="Goeker M."/>
        </authorList>
    </citation>
    <scope>NUCLEOTIDE SEQUENCE [LARGE SCALE GENOMIC DNA]</scope>
    <source>
        <strain evidence="8 9">DSM 2132</strain>
    </source>
</reference>
<proteinExistence type="inferred from homology"/>
<dbReference type="Pfam" id="PF00348">
    <property type="entry name" value="polyprenyl_synt"/>
    <property type="match status" value="1"/>
</dbReference>
<dbReference type="CDD" id="cd00685">
    <property type="entry name" value="Trans_IPPS_HT"/>
    <property type="match status" value="1"/>
</dbReference>
<keyword evidence="9" id="KW-1185">Reference proteome</keyword>
<dbReference type="PANTHER" id="PTHR43281:SF1">
    <property type="entry name" value="FARNESYL DIPHOSPHATE SYNTHASE"/>
    <property type="match status" value="1"/>
</dbReference>
<comment type="similarity">
    <text evidence="2 7">Belongs to the FPP/GGPP synthase family.</text>
</comment>
<evidence type="ECO:0000256" key="1">
    <source>
        <dbReference type="ARBA" id="ARBA00001946"/>
    </source>
</evidence>
<comment type="cofactor">
    <cofactor evidence="1">
        <name>Mg(2+)</name>
        <dbReference type="ChEBI" id="CHEBI:18420"/>
    </cofactor>
</comment>
<dbReference type="AlphaFoldDB" id="A0A4R2PDZ2"/>
<dbReference type="InParanoid" id="A0A4R2PDZ2"/>
<dbReference type="SFLD" id="SFLDS00005">
    <property type="entry name" value="Isoprenoid_Synthase_Type_I"/>
    <property type="match status" value="1"/>
</dbReference>
<dbReference type="PANTHER" id="PTHR43281">
    <property type="entry name" value="FARNESYL DIPHOSPHATE SYNTHASE"/>
    <property type="match status" value="1"/>
</dbReference>
<organism evidence="8 9">
    <name type="scientific">Rhodothalassium salexigens DSM 2132</name>
    <dbReference type="NCBI Taxonomy" id="1188247"/>
    <lineage>
        <taxon>Bacteria</taxon>
        <taxon>Pseudomonadati</taxon>
        <taxon>Pseudomonadota</taxon>
        <taxon>Alphaproteobacteria</taxon>
        <taxon>Rhodothalassiales</taxon>
        <taxon>Rhodothalassiaceae</taxon>
        <taxon>Rhodothalassium</taxon>
    </lineage>
</organism>
<gene>
    <name evidence="8" type="ORF">EV659_10770</name>
</gene>
<dbReference type="GO" id="GO:0016114">
    <property type="term" value="P:terpenoid biosynthetic process"/>
    <property type="evidence" value="ECO:0007669"/>
    <property type="project" value="UniProtKB-ARBA"/>
</dbReference>
<dbReference type="OrthoDB" id="9805316at2"/>
<evidence type="ECO:0000313" key="9">
    <source>
        <dbReference type="Proteomes" id="UP000295399"/>
    </source>
</evidence>
<dbReference type="PROSITE" id="PS00723">
    <property type="entry name" value="POLYPRENYL_SYNTHASE_1"/>
    <property type="match status" value="1"/>
</dbReference>
<evidence type="ECO:0000256" key="2">
    <source>
        <dbReference type="ARBA" id="ARBA00006706"/>
    </source>
</evidence>
<sequence>MAEILDFEPLKTNLSAIARDVEGTLDTLLSVPAGGEARVVEAMRYALFAGGKRMRPFLTVAAADLFGVSREASLRAAAAVECVHTYSLVHDDLPAMDDDDLRRGQPTTHKQFDEATAVLAGDALLTFAFEVLSDEATHPDPRVRIGLVSTLARASGHHGMVGGQMIDLRAEAEGLSYGEEQITRLQQMKTGALITAAVEMGAVLGKAGPAAHHALISYARSMGFAFQIADDILDLESSAEALGKATQKDDDAGKATLVNRWGVDKARAHADFLVEQSIDCLAEFGDKARLLKEVALYAVQRKS</sequence>
<dbReference type="InterPro" id="IPR053378">
    <property type="entry name" value="Prenyl_diphosphate_synthase"/>
</dbReference>
<dbReference type="FunFam" id="1.10.600.10:FF:000001">
    <property type="entry name" value="Geranylgeranyl diphosphate synthase"/>
    <property type="match status" value="1"/>
</dbReference>
<dbReference type="Gene3D" id="1.10.600.10">
    <property type="entry name" value="Farnesyl Diphosphate Synthase"/>
    <property type="match status" value="1"/>
</dbReference>
<keyword evidence="4" id="KW-0479">Metal-binding</keyword>
<dbReference type="FunCoup" id="A0A4R2PDZ2">
    <property type="interactions" value="359"/>
</dbReference>
<protein>
    <submittedName>
        <fullName evidence="8">Farnesyl-diphosphate synthase</fullName>
    </submittedName>
</protein>
<dbReference type="GO" id="GO:0046872">
    <property type="term" value="F:metal ion binding"/>
    <property type="evidence" value="ECO:0007669"/>
    <property type="project" value="UniProtKB-KW"/>
</dbReference>
<evidence type="ECO:0000313" key="8">
    <source>
        <dbReference type="EMBL" id="TCP33460.1"/>
    </source>
</evidence>
<dbReference type="SUPFAM" id="SSF48576">
    <property type="entry name" value="Terpenoid synthases"/>
    <property type="match status" value="1"/>
</dbReference>
<dbReference type="RefSeq" id="WP_132708742.1">
    <property type="nucleotide sequence ID" value="NZ_JACIGF010000007.1"/>
</dbReference>
<accession>A0A4R2PDZ2</accession>
<evidence type="ECO:0000256" key="3">
    <source>
        <dbReference type="ARBA" id="ARBA00022679"/>
    </source>
</evidence>
<keyword evidence="5" id="KW-0460">Magnesium</keyword>
<evidence type="ECO:0000256" key="6">
    <source>
        <dbReference type="ARBA" id="ARBA00023229"/>
    </source>
</evidence>
<evidence type="ECO:0000256" key="4">
    <source>
        <dbReference type="ARBA" id="ARBA00022723"/>
    </source>
</evidence>
<dbReference type="GO" id="GO:0004659">
    <property type="term" value="F:prenyltransferase activity"/>
    <property type="evidence" value="ECO:0007669"/>
    <property type="project" value="InterPro"/>
</dbReference>
<dbReference type="GO" id="GO:0005737">
    <property type="term" value="C:cytoplasm"/>
    <property type="evidence" value="ECO:0007669"/>
    <property type="project" value="UniProtKB-ARBA"/>
</dbReference>
<dbReference type="PROSITE" id="PS00444">
    <property type="entry name" value="POLYPRENYL_SYNTHASE_2"/>
    <property type="match status" value="1"/>
</dbReference>